<sequence>MIFGFEFTQDIEPSPIGVSRVHDLGKLCVFDFCKIRTWMLMFSWSAPTESIDFSANERTKDVDTTTKSDFKSEDVQLYRRPLVDFQCDKLKKDKTA</sequence>
<dbReference type="OrthoDB" id="10551277at2759"/>
<name>A0A5S9YDX9_ARATH</name>
<gene>
    <name evidence="1" type="ORF">C24_LOCUS24726</name>
</gene>
<organism evidence="1 2">
    <name type="scientific">Arabidopsis thaliana</name>
    <name type="common">Mouse-ear cress</name>
    <dbReference type="NCBI Taxonomy" id="3702"/>
    <lineage>
        <taxon>Eukaryota</taxon>
        <taxon>Viridiplantae</taxon>
        <taxon>Streptophyta</taxon>
        <taxon>Embryophyta</taxon>
        <taxon>Tracheophyta</taxon>
        <taxon>Spermatophyta</taxon>
        <taxon>Magnoliopsida</taxon>
        <taxon>eudicotyledons</taxon>
        <taxon>Gunneridae</taxon>
        <taxon>Pentapetalae</taxon>
        <taxon>rosids</taxon>
        <taxon>malvids</taxon>
        <taxon>Brassicales</taxon>
        <taxon>Brassicaceae</taxon>
        <taxon>Camelineae</taxon>
        <taxon>Arabidopsis</taxon>
    </lineage>
</organism>
<reference evidence="1 2" key="1">
    <citation type="submission" date="2019-12" db="EMBL/GenBank/DDBJ databases">
        <authorList>
            <person name="Jiao W.-B."/>
            <person name="Schneeberger K."/>
        </authorList>
    </citation>
    <scope>NUCLEOTIDE SEQUENCE [LARGE SCALE GENOMIC DNA]</scope>
    <source>
        <strain evidence="2">cv. C24</strain>
    </source>
</reference>
<evidence type="ECO:0000313" key="2">
    <source>
        <dbReference type="Proteomes" id="UP000434276"/>
    </source>
</evidence>
<dbReference type="EMBL" id="CACSHJ010000096">
    <property type="protein sequence ID" value="CAA0408025.1"/>
    <property type="molecule type" value="Genomic_DNA"/>
</dbReference>
<protein>
    <submittedName>
        <fullName evidence="1">Uncharacterized protein</fullName>
    </submittedName>
</protein>
<dbReference type="AlphaFoldDB" id="A0A5S9YDX9"/>
<proteinExistence type="predicted"/>
<accession>A0A5S9YDX9</accession>
<evidence type="ECO:0000313" key="1">
    <source>
        <dbReference type="EMBL" id="CAA0408025.1"/>
    </source>
</evidence>
<dbReference type="Proteomes" id="UP000434276">
    <property type="component" value="Unassembled WGS sequence"/>
</dbReference>